<proteinExistence type="inferred from homology"/>
<keyword evidence="2" id="KW-0963">Cytoplasm</keyword>
<comment type="similarity">
    <text evidence="1">Belongs to the peptidase C15 family.</text>
</comment>
<evidence type="ECO:0000313" key="9">
    <source>
        <dbReference type="Proteomes" id="UP000050497"/>
    </source>
</evidence>
<dbReference type="InterPro" id="IPR033694">
    <property type="entry name" value="PGPEP1_Cys_AS"/>
</dbReference>
<dbReference type="SUPFAM" id="SSF53182">
    <property type="entry name" value="Pyrrolidone carboxyl peptidase (pyroglutamate aminopeptidase)"/>
    <property type="match status" value="1"/>
</dbReference>
<keyword evidence="3" id="KW-0645">Protease</keyword>
<comment type="catalytic activity">
    <reaction evidence="6">
        <text>Release of an N-terminal pyroglutamyl group from a polypeptide, the second amino acid generally not being Pro.</text>
        <dbReference type="EC" id="3.4.19.3"/>
    </reaction>
</comment>
<accession>A0A0P8A2J9</accession>
<dbReference type="EC" id="3.4.19.3" evidence="6"/>
<evidence type="ECO:0000256" key="4">
    <source>
        <dbReference type="ARBA" id="ARBA00022801"/>
    </source>
</evidence>
<dbReference type="GO" id="GO:0005829">
    <property type="term" value="C:cytosol"/>
    <property type="evidence" value="ECO:0007669"/>
    <property type="project" value="InterPro"/>
</dbReference>
<keyword evidence="4" id="KW-0378">Hydrolase</keyword>
<evidence type="ECO:0000313" key="10">
    <source>
        <dbReference type="Proteomes" id="UP000182800"/>
    </source>
</evidence>
<dbReference type="EMBL" id="LJSX01000028">
    <property type="protein sequence ID" value="KPQ09427.1"/>
    <property type="molecule type" value="Genomic_DNA"/>
</dbReference>
<dbReference type="PANTHER" id="PTHR23402">
    <property type="entry name" value="PROTEASE FAMILY C15 PYROGLUTAMYL-PEPTIDASE I-RELATED"/>
    <property type="match status" value="1"/>
</dbReference>
<comment type="caution">
    <text evidence="7">The sequence shown here is derived from an EMBL/GenBank/DDBJ whole genome shotgun (WGS) entry which is preliminary data.</text>
</comment>
<evidence type="ECO:0000256" key="5">
    <source>
        <dbReference type="ARBA" id="ARBA00022807"/>
    </source>
</evidence>
<reference evidence="7 9" key="1">
    <citation type="submission" date="2015-09" db="EMBL/GenBank/DDBJ databases">
        <title>Identification and resolution of microdiversity through metagenomic sequencing of parallel consortia.</title>
        <authorList>
            <person name="Nelson W.C."/>
            <person name="Romine M.F."/>
            <person name="Lindemann S.R."/>
        </authorList>
    </citation>
    <scope>NUCLEOTIDE SEQUENCE [LARGE SCALE GENOMIC DNA]</scope>
    <source>
        <strain evidence="7">HL-109</strain>
    </source>
</reference>
<dbReference type="InterPro" id="IPR016125">
    <property type="entry name" value="Peptidase_C15-like"/>
</dbReference>
<dbReference type="EMBL" id="FMBM01000002">
    <property type="protein sequence ID" value="SCC80884.1"/>
    <property type="molecule type" value="Genomic_DNA"/>
</dbReference>
<dbReference type="GO" id="GO:0016920">
    <property type="term" value="F:pyroglutamyl-peptidase activity"/>
    <property type="evidence" value="ECO:0007669"/>
    <property type="project" value="UniProtKB-EC"/>
</dbReference>
<dbReference type="Gene3D" id="3.40.630.20">
    <property type="entry name" value="Peptidase C15, pyroglutamyl peptidase I-like"/>
    <property type="match status" value="1"/>
</dbReference>
<dbReference type="GO" id="GO:0006508">
    <property type="term" value="P:proteolysis"/>
    <property type="evidence" value="ECO:0007669"/>
    <property type="project" value="UniProtKB-KW"/>
</dbReference>
<keyword evidence="10" id="KW-1185">Reference proteome</keyword>
<dbReference type="Proteomes" id="UP000182800">
    <property type="component" value="Unassembled WGS sequence"/>
</dbReference>
<dbReference type="PATRIC" id="fig|1653334.4.peg.765"/>
<evidence type="ECO:0000313" key="8">
    <source>
        <dbReference type="EMBL" id="SCC80884.1"/>
    </source>
</evidence>
<feature type="active site" evidence="6">
    <location>
        <position position="148"/>
    </location>
</feature>
<name>A0A0P8A2J9_9HYPH</name>
<dbReference type="InterPro" id="IPR036440">
    <property type="entry name" value="Peptidase_C15-like_sf"/>
</dbReference>
<protein>
    <recommendedName>
        <fullName evidence="6">Pyroglutamyl-peptidase I</fullName>
        <ecNumber evidence="6">3.4.19.3</ecNumber>
    </recommendedName>
</protein>
<keyword evidence="5" id="KW-0788">Thiol protease</keyword>
<dbReference type="STRING" id="1653334.GA0071312_1812"/>
<dbReference type="OrthoDB" id="9779738at2"/>
<evidence type="ECO:0000313" key="7">
    <source>
        <dbReference type="EMBL" id="KPQ09427.1"/>
    </source>
</evidence>
<dbReference type="Pfam" id="PF01470">
    <property type="entry name" value="Peptidase_C15"/>
    <property type="match status" value="1"/>
</dbReference>
<dbReference type="PROSITE" id="PS01334">
    <property type="entry name" value="PYRASE_CYS"/>
    <property type="match status" value="1"/>
</dbReference>
<reference evidence="8 10" key="2">
    <citation type="submission" date="2016-08" db="EMBL/GenBank/DDBJ databases">
        <authorList>
            <person name="Varghese N."/>
            <person name="Submissions Spin"/>
        </authorList>
    </citation>
    <scope>NUCLEOTIDE SEQUENCE [LARGE SCALE GENOMIC DNA]</scope>
    <source>
        <strain evidence="8 10">HL-109</strain>
    </source>
</reference>
<dbReference type="RefSeq" id="WP_074444693.1">
    <property type="nucleotide sequence ID" value="NZ_FMBM01000002.1"/>
</dbReference>
<organism evidence="7 9">
    <name type="scientific">Saliniramus fredricksonii</name>
    <dbReference type="NCBI Taxonomy" id="1653334"/>
    <lineage>
        <taxon>Bacteria</taxon>
        <taxon>Pseudomonadati</taxon>
        <taxon>Pseudomonadota</taxon>
        <taxon>Alphaproteobacteria</taxon>
        <taxon>Hyphomicrobiales</taxon>
        <taxon>Salinarimonadaceae</taxon>
        <taxon>Saliniramus</taxon>
    </lineage>
</organism>
<evidence type="ECO:0000256" key="2">
    <source>
        <dbReference type="ARBA" id="ARBA00022490"/>
    </source>
</evidence>
<evidence type="ECO:0000256" key="6">
    <source>
        <dbReference type="PROSITE-ProRule" id="PRU10077"/>
    </source>
</evidence>
<gene>
    <name evidence="7" type="primary">pcp</name>
    <name evidence="8" type="ORF">GA0071312_1812</name>
    <name evidence="7" type="ORF">HLUCCO17_15100</name>
</gene>
<dbReference type="PRINTS" id="PR00706">
    <property type="entry name" value="PYROGLUPTASE"/>
</dbReference>
<dbReference type="InterPro" id="IPR000816">
    <property type="entry name" value="Peptidase_C15"/>
</dbReference>
<dbReference type="AlphaFoldDB" id="A0A0P8A2J9"/>
<evidence type="ECO:0000256" key="3">
    <source>
        <dbReference type="ARBA" id="ARBA00022670"/>
    </source>
</evidence>
<dbReference type="Proteomes" id="UP000050497">
    <property type="component" value="Unassembled WGS sequence"/>
</dbReference>
<dbReference type="PIRSF" id="PIRSF015592">
    <property type="entry name" value="Prld-crbxl_pptds"/>
    <property type="match status" value="1"/>
</dbReference>
<sequence>MPRLLITGFGPFPRVPRNPSERVARAAAANPRWRRLGWQVDLRILDTRYSALETQLLPALRESDPDAVLLLGVAPKRDAITPERQARNRVSRLFPDAGGGVGDASLRLDRKDPRLIRRTQAPIAAMVRAMRRRGLRAAISRDAGRYLCNAAYYSTLSACGAARAAHVVFIHIPFPRDMTQRRRACDKSRRCKRRPSERELEGAINDCIYLLMRIAYSRNI</sequence>
<dbReference type="PANTHER" id="PTHR23402:SF1">
    <property type="entry name" value="PYROGLUTAMYL-PEPTIDASE I"/>
    <property type="match status" value="1"/>
</dbReference>
<evidence type="ECO:0000256" key="1">
    <source>
        <dbReference type="ARBA" id="ARBA00006641"/>
    </source>
</evidence>